<dbReference type="SUPFAM" id="SSF53335">
    <property type="entry name" value="S-adenosyl-L-methionine-dependent methyltransferases"/>
    <property type="match status" value="1"/>
</dbReference>
<feature type="domain" description="DNA methylase N-4/N-6" evidence="9">
    <location>
        <begin position="29"/>
        <end position="261"/>
    </location>
</feature>
<evidence type="ECO:0000256" key="1">
    <source>
        <dbReference type="ARBA" id="ARBA00010203"/>
    </source>
</evidence>
<evidence type="ECO:0000256" key="4">
    <source>
        <dbReference type="ARBA" id="ARBA00022679"/>
    </source>
</evidence>
<dbReference type="GO" id="GO:0008170">
    <property type="term" value="F:N-methyltransferase activity"/>
    <property type="evidence" value="ECO:0007669"/>
    <property type="project" value="InterPro"/>
</dbReference>
<evidence type="ECO:0000256" key="6">
    <source>
        <dbReference type="ARBA" id="ARBA00022747"/>
    </source>
</evidence>
<dbReference type="InterPro" id="IPR001091">
    <property type="entry name" value="RM_Methyltransferase"/>
</dbReference>
<name>A0A6M3LD61_9ZZZZ</name>
<evidence type="ECO:0000256" key="8">
    <source>
        <dbReference type="ARBA" id="ARBA00049120"/>
    </source>
</evidence>
<dbReference type="GO" id="GO:0032259">
    <property type="term" value="P:methylation"/>
    <property type="evidence" value="ECO:0007669"/>
    <property type="project" value="UniProtKB-KW"/>
</dbReference>
<gene>
    <name evidence="10" type="ORF">MM415B03495_0002</name>
</gene>
<evidence type="ECO:0000256" key="5">
    <source>
        <dbReference type="ARBA" id="ARBA00022691"/>
    </source>
</evidence>
<accession>A0A6M3LD61</accession>
<dbReference type="EMBL" id="MT142957">
    <property type="protein sequence ID" value="QJA91048.1"/>
    <property type="molecule type" value="Genomic_DNA"/>
</dbReference>
<evidence type="ECO:0000256" key="3">
    <source>
        <dbReference type="ARBA" id="ARBA00022603"/>
    </source>
</evidence>
<reference evidence="10" key="1">
    <citation type="submission" date="2020-03" db="EMBL/GenBank/DDBJ databases">
        <title>The deep terrestrial virosphere.</title>
        <authorList>
            <person name="Holmfeldt K."/>
            <person name="Nilsson E."/>
            <person name="Simone D."/>
            <person name="Lopez-Fernandez M."/>
            <person name="Wu X."/>
            <person name="de Brujin I."/>
            <person name="Lundin D."/>
            <person name="Andersson A."/>
            <person name="Bertilsson S."/>
            <person name="Dopson M."/>
        </authorList>
    </citation>
    <scope>NUCLEOTIDE SEQUENCE</scope>
    <source>
        <strain evidence="10">MM415B03495</strain>
    </source>
</reference>
<dbReference type="EC" id="2.1.1.113" evidence="2"/>
<dbReference type="Gene3D" id="3.40.50.150">
    <property type="entry name" value="Vaccinia Virus protein VP39"/>
    <property type="match status" value="1"/>
</dbReference>
<dbReference type="GO" id="GO:0003677">
    <property type="term" value="F:DNA binding"/>
    <property type="evidence" value="ECO:0007669"/>
    <property type="project" value="UniProtKB-KW"/>
</dbReference>
<dbReference type="GO" id="GO:0015667">
    <property type="term" value="F:site-specific DNA-methyltransferase (cytosine-N4-specific) activity"/>
    <property type="evidence" value="ECO:0007669"/>
    <property type="project" value="UniProtKB-EC"/>
</dbReference>
<proteinExistence type="inferred from homology"/>
<dbReference type="InterPro" id="IPR017985">
    <property type="entry name" value="MeTrfase_CN4_CS"/>
</dbReference>
<keyword evidence="7" id="KW-0238">DNA-binding</keyword>
<dbReference type="InterPro" id="IPR002941">
    <property type="entry name" value="DNA_methylase_N4/N6"/>
</dbReference>
<evidence type="ECO:0000259" key="9">
    <source>
        <dbReference type="Pfam" id="PF01555"/>
    </source>
</evidence>
<keyword evidence="6" id="KW-0680">Restriction system</keyword>
<dbReference type="PROSITE" id="PS00093">
    <property type="entry name" value="N4_MTASE"/>
    <property type="match status" value="1"/>
</dbReference>
<keyword evidence="5" id="KW-0949">S-adenosyl-L-methionine</keyword>
<sequence length="274" mass="32003">MEPYYETELGKLYHGRFPDILAGLEIKADLVITSPPYDDLRKYGGKEFQFIPVADGLEHITKPGGIIVWVVGDSTINGSESLSAFKQAIYFVEKCRFNLHDTMIYQKNGPAYPSQNRYYQIFEYMFILSNGRPKTFNPIKDRKNKWFGQKWSNKRSRRNKEGILKDSEWSQSEGLEYGTRFNIWKYNVGHGYSTKDLIAYEHPAIFPEQLAADHILSWSNEGDTVMDIMAGSGTVVKMAERLKRKWIAVEIEFKYCEIIKQRIKNERKQLKLWK</sequence>
<dbReference type="Pfam" id="PF01555">
    <property type="entry name" value="N6_N4_Mtase"/>
    <property type="match status" value="1"/>
</dbReference>
<organism evidence="10">
    <name type="scientific">viral metagenome</name>
    <dbReference type="NCBI Taxonomy" id="1070528"/>
    <lineage>
        <taxon>unclassified sequences</taxon>
        <taxon>metagenomes</taxon>
        <taxon>organismal metagenomes</taxon>
    </lineage>
</organism>
<dbReference type="GO" id="GO:0009307">
    <property type="term" value="P:DNA restriction-modification system"/>
    <property type="evidence" value="ECO:0007669"/>
    <property type="project" value="UniProtKB-KW"/>
</dbReference>
<keyword evidence="3 10" id="KW-0489">Methyltransferase</keyword>
<comment type="similarity">
    <text evidence="1">Belongs to the N(4)/N(6)-methyltransferase family. N(4) subfamily.</text>
</comment>
<keyword evidence="4 10" id="KW-0808">Transferase</keyword>
<evidence type="ECO:0000313" key="10">
    <source>
        <dbReference type="EMBL" id="QJA91048.1"/>
    </source>
</evidence>
<dbReference type="PRINTS" id="PR00508">
    <property type="entry name" value="S21N4MTFRASE"/>
</dbReference>
<dbReference type="AlphaFoldDB" id="A0A6M3LD61"/>
<protein>
    <recommendedName>
        <fullName evidence="2">site-specific DNA-methyltransferase (cytosine-N(4)-specific)</fullName>
        <ecNumber evidence="2">2.1.1.113</ecNumber>
    </recommendedName>
</protein>
<dbReference type="InterPro" id="IPR029063">
    <property type="entry name" value="SAM-dependent_MTases_sf"/>
</dbReference>
<evidence type="ECO:0000256" key="2">
    <source>
        <dbReference type="ARBA" id="ARBA00012185"/>
    </source>
</evidence>
<evidence type="ECO:0000256" key="7">
    <source>
        <dbReference type="ARBA" id="ARBA00023125"/>
    </source>
</evidence>
<comment type="catalytic activity">
    <reaction evidence="8">
        <text>a 2'-deoxycytidine in DNA + S-adenosyl-L-methionine = an N(4)-methyl-2'-deoxycytidine in DNA + S-adenosyl-L-homocysteine + H(+)</text>
        <dbReference type="Rhea" id="RHEA:16857"/>
        <dbReference type="Rhea" id="RHEA-COMP:11369"/>
        <dbReference type="Rhea" id="RHEA-COMP:13674"/>
        <dbReference type="ChEBI" id="CHEBI:15378"/>
        <dbReference type="ChEBI" id="CHEBI:57856"/>
        <dbReference type="ChEBI" id="CHEBI:59789"/>
        <dbReference type="ChEBI" id="CHEBI:85452"/>
        <dbReference type="ChEBI" id="CHEBI:137933"/>
        <dbReference type="EC" id="2.1.1.113"/>
    </reaction>
</comment>